<evidence type="ECO:0000259" key="7">
    <source>
        <dbReference type="PROSITE" id="PS50020"/>
    </source>
</evidence>
<dbReference type="Pfam" id="PF00397">
    <property type="entry name" value="WW"/>
    <property type="match status" value="1"/>
</dbReference>
<feature type="compositionally biased region" description="Polar residues" evidence="4">
    <location>
        <begin position="631"/>
        <end position="641"/>
    </location>
</feature>
<dbReference type="GeneTree" id="ENSGT00950000182860"/>
<keyword evidence="10" id="KW-1185">Reference proteome</keyword>
<dbReference type="SUPFAM" id="SSF50729">
    <property type="entry name" value="PH domain-like"/>
    <property type="match status" value="1"/>
</dbReference>
<dbReference type="CDD" id="cd13233">
    <property type="entry name" value="PH_ARHGAP9-like"/>
    <property type="match status" value="1"/>
</dbReference>
<dbReference type="GO" id="GO:0005096">
    <property type="term" value="F:GTPase activator activity"/>
    <property type="evidence" value="ECO:0007669"/>
    <property type="project" value="UniProtKB-KW"/>
</dbReference>
<feature type="region of interest" description="Disordered" evidence="4">
    <location>
        <begin position="625"/>
        <end position="644"/>
    </location>
</feature>
<dbReference type="Ensembl" id="ENSGMOT00000008777.2">
    <property type="protein sequence ID" value="ENSGMOP00000008536.2"/>
    <property type="gene ID" value="ENSGMOG00000007982.2"/>
</dbReference>
<feature type="compositionally biased region" description="Polar residues" evidence="4">
    <location>
        <begin position="210"/>
        <end position="222"/>
    </location>
</feature>
<protein>
    <submittedName>
        <fullName evidence="9">Rho GTPase activating protein 9</fullName>
    </submittedName>
</protein>
<feature type="region of interest" description="Disordered" evidence="4">
    <location>
        <begin position="279"/>
        <end position="304"/>
    </location>
</feature>
<feature type="region of interest" description="Disordered" evidence="4">
    <location>
        <begin position="463"/>
        <end position="491"/>
    </location>
</feature>
<feature type="region of interest" description="Disordered" evidence="4">
    <location>
        <begin position="332"/>
        <end position="360"/>
    </location>
</feature>
<evidence type="ECO:0000259" key="8">
    <source>
        <dbReference type="PROSITE" id="PS50238"/>
    </source>
</evidence>
<evidence type="ECO:0000256" key="4">
    <source>
        <dbReference type="SAM" id="MobiDB-lite"/>
    </source>
</evidence>
<dbReference type="PANTHER" id="PTHR23176">
    <property type="entry name" value="RHO/RAC/CDC GTPASE-ACTIVATING PROTEIN"/>
    <property type="match status" value="1"/>
</dbReference>
<evidence type="ECO:0000259" key="6">
    <source>
        <dbReference type="PROSITE" id="PS50003"/>
    </source>
</evidence>
<keyword evidence="1 3" id="KW-0728">SH3 domain</keyword>
<dbReference type="Gene3D" id="1.10.555.10">
    <property type="entry name" value="Rho GTPase activation protein"/>
    <property type="match status" value="1"/>
</dbReference>
<dbReference type="InterPro" id="IPR000198">
    <property type="entry name" value="RhoGAP_dom"/>
</dbReference>
<dbReference type="Gene3D" id="2.30.30.40">
    <property type="entry name" value="SH3 Domains"/>
    <property type="match status" value="1"/>
</dbReference>
<dbReference type="InterPro" id="IPR008936">
    <property type="entry name" value="Rho_GTPase_activation_prot"/>
</dbReference>
<keyword evidence="2" id="KW-0343">GTPase activation</keyword>
<dbReference type="Gene3D" id="2.20.70.10">
    <property type="match status" value="1"/>
</dbReference>
<dbReference type="InterPro" id="IPR036028">
    <property type="entry name" value="SH3-like_dom_sf"/>
</dbReference>
<dbReference type="SMART" id="SM00233">
    <property type="entry name" value="PH"/>
    <property type="match status" value="1"/>
</dbReference>
<dbReference type="CDD" id="cd04403">
    <property type="entry name" value="RhoGAP_ARHGAP27_15_12_9"/>
    <property type="match status" value="1"/>
</dbReference>
<dbReference type="AlphaFoldDB" id="A0A8C5F638"/>
<proteinExistence type="predicted"/>
<dbReference type="InterPro" id="IPR001452">
    <property type="entry name" value="SH3_domain"/>
</dbReference>
<dbReference type="InterPro" id="IPR011993">
    <property type="entry name" value="PH-like_dom_sf"/>
</dbReference>
<dbReference type="Pfam" id="PF00169">
    <property type="entry name" value="PH"/>
    <property type="match status" value="1"/>
</dbReference>
<accession>A0A8C5F638</accession>
<sequence>MLSGSWRRSISHQPAGAVVANRGVAVCGVPSGTVVLEAQYDYNYRSADGRQVCIREGERFILLKKTNADWWQVRRIGAASKAKPLYVPATYVTEVPIAPMPSPQRIFMTTSLSTELSSHPRVSLTKSPTQAQYSDKYQVNKPFCRSMENLNSSSAFKGSERSAGQAAPRFPTLPLSGSGSHGSTSPGYLRVPGGGPRGSASQPPLPRVTPTITRSQSSSNLPENPYDEVGRGFGFHGSPRVPKKSCSQWDMAELSRSNNHLQVPTESYVPQLSWQNSPLYSDTLTPSASPSRAEPPSPPPGEQPLQVLDLWEQYSDLASGRSYYVNSITKERSWKPPRRARTGSTNQLNHPQPQISPRHTSHLSLPLSGTTNGTVHKLSPDLVYRSHQRSALGAVHRKQSMQRAVSSDVLTMSTFGKGDALSPDSSPMHLPHSQSLQENGQVATGSIQLSLQSRGYSYNVTNIIVEPPSPDSSPDSDSSKPELEKAGLLNKTKISEGGRKLRKNWNQSWVVLVGNSLVFFKDPKSQTPSSWKPGNSRPESSVDLRGAQLEFADCLSSKKNVFKLRTVTGNEFLLQSETDSLVREWYNTIQGVIDRLERENPLDNVLLYSQRRAGSLEMLDRIGEDDDRTRTSVPRSASNLENTERKRVRSRLKKLILRRPPLQALQEKGLIKDQVFGCRLEMLCERERSAVPRFVRLCTEAVERRGLQTDGIYRVSGNLAVIQKLRFMVNHERAVTTDGRYMFPEELIREEKLNLDQSEWEDIHVITGALKLFFRELPEPLVPYGFYTDIIETVKMSDYSDKVDRLKCLVLNIPPPSHDTLHFIFSHLQRVLEQSDANRMTTQNIAIVFGPTLMRPERDTGLMAVHMVYQNQAVELMLTEFDHIFRTPPPLS</sequence>
<dbReference type="PRINTS" id="PR00683">
    <property type="entry name" value="SPECTRINPH"/>
</dbReference>
<dbReference type="SUPFAM" id="SSF50044">
    <property type="entry name" value="SH3-domain"/>
    <property type="match status" value="1"/>
</dbReference>
<dbReference type="InterPro" id="IPR001202">
    <property type="entry name" value="WW_dom"/>
</dbReference>
<name>A0A8C5F638_GADMO</name>
<dbReference type="SMART" id="SM00324">
    <property type="entry name" value="RhoGAP"/>
    <property type="match status" value="1"/>
</dbReference>
<dbReference type="InterPro" id="IPR036020">
    <property type="entry name" value="WW_dom_sf"/>
</dbReference>
<feature type="compositionally biased region" description="Pro residues" evidence="4">
    <location>
        <begin position="293"/>
        <end position="302"/>
    </location>
</feature>
<reference evidence="9" key="1">
    <citation type="submission" date="2025-08" db="UniProtKB">
        <authorList>
            <consortium name="Ensembl"/>
        </authorList>
    </citation>
    <scope>IDENTIFICATION</scope>
</reference>
<dbReference type="Gene3D" id="2.30.29.30">
    <property type="entry name" value="Pleckstrin-homology domain (PH domain)/Phosphotyrosine-binding domain (PTB)"/>
    <property type="match status" value="1"/>
</dbReference>
<gene>
    <name evidence="9" type="primary">ARHGAP9</name>
</gene>
<feature type="domain" description="SH3" evidence="5">
    <location>
        <begin position="31"/>
        <end position="97"/>
    </location>
</feature>
<dbReference type="SUPFAM" id="SSF51045">
    <property type="entry name" value="WW domain"/>
    <property type="match status" value="1"/>
</dbReference>
<evidence type="ECO:0000313" key="9">
    <source>
        <dbReference type="Ensembl" id="ENSGMOP00000008536.2"/>
    </source>
</evidence>
<dbReference type="GO" id="GO:0007165">
    <property type="term" value="P:signal transduction"/>
    <property type="evidence" value="ECO:0007669"/>
    <property type="project" value="InterPro"/>
</dbReference>
<dbReference type="InterPro" id="IPR050729">
    <property type="entry name" value="Rho-GAP"/>
</dbReference>
<evidence type="ECO:0000256" key="2">
    <source>
        <dbReference type="ARBA" id="ARBA00022468"/>
    </source>
</evidence>
<dbReference type="PROSITE" id="PS50238">
    <property type="entry name" value="RHOGAP"/>
    <property type="match status" value="1"/>
</dbReference>
<feature type="domain" description="PH" evidence="6">
    <location>
        <begin position="482"/>
        <end position="594"/>
    </location>
</feature>
<feature type="region of interest" description="Disordered" evidence="4">
    <location>
        <begin position="154"/>
        <end position="244"/>
    </location>
</feature>
<dbReference type="Proteomes" id="UP000694546">
    <property type="component" value="Chromosome 13"/>
</dbReference>
<dbReference type="PROSITE" id="PS50003">
    <property type="entry name" value="PH_DOMAIN"/>
    <property type="match status" value="1"/>
</dbReference>
<dbReference type="RefSeq" id="XP_030230264.1">
    <property type="nucleotide sequence ID" value="XM_030374404.1"/>
</dbReference>
<dbReference type="GO" id="GO:0005543">
    <property type="term" value="F:phospholipid binding"/>
    <property type="evidence" value="ECO:0007669"/>
    <property type="project" value="InterPro"/>
</dbReference>
<dbReference type="Pfam" id="PF00018">
    <property type="entry name" value="SH3_1"/>
    <property type="match status" value="1"/>
</dbReference>
<dbReference type="InterPro" id="IPR001605">
    <property type="entry name" value="PH_dom-spectrin-type"/>
</dbReference>
<dbReference type="PROSITE" id="PS50020">
    <property type="entry name" value="WW_DOMAIN_2"/>
    <property type="match status" value="1"/>
</dbReference>
<organism evidence="9 10">
    <name type="scientific">Gadus morhua</name>
    <name type="common">Atlantic cod</name>
    <dbReference type="NCBI Taxonomy" id="8049"/>
    <lineage>
        <taxon>Eukaryota</taxon>
        <taxon>Metazoa</taxon>
        <taxon>Chordata</taxon>
        <taxon>Craniata</taxon>
        <taxon>Vertebrata</taxon>
        <taxon>Euteleostomi</taxon>
        <taxon>Actinopterygii</taxon>
        <taxon>Neopterygii</taxon>
        <taxon>Teleostei</taxon>
        <taxon>Neoteleostei</taxon>
        <taxon>Acanthomorphata</taxon>
        <taxon>Zeiogadaria</taxon>
        <taxon>Gadariae</taxon>
        <taxon>Gadiformes</taxon>
        <taxon>Gadoidei</taxon>
        <taxon>Gadidae</taxon>
        <taxon>Gadus</taxon>
    </lineage>
</organism>
<dbReference type="SMART" id="SM00456">
    <property type="entry name" value="WW"/>
    <property type="match status" value="1"/>
</dbReference>
<feature type="compositionally biased region" description="Polar residues" evidence="4">
    <location>
        <begin position="432"/>
        <end position="441"/>
    </location>
</feature>
<evidence type="ECO:0000256" key="1">
    <source>
        <dbReference type="ARBA" id="ARBA00022443"/>
    </source>
</evidence>
<dbReference type="Pfam" id="PF00620">
    <property type="entry name" value="RhoGAP"/>
    <property type="match status" value="1"/>
</dbReference>
<dbReference type="InterPro" id="IPR001849">
    <property type="entry name" value="PH_domain"/>
</dbReference>
<evidence type="ECO:0000313" key="10">
    <source>
        <dbReference type="Proteomes" id="UP000694546"/>
    </source>
</evidence>
<dbReference type="GeneID" id="115556950"/>
<evidence type="ECO:0000256" key="3">
    <source>
        <dbReference type="PROSITE-ProRule" id="PRU00192"/>
    </source>
</evidence>
<feature type="compositionally biased region" description="Polar residues" evidence="4">
    <location>
        <begin position="342"/>
        <end position="358"/>
    </location>
</feature>
<feature type="compositionally biased region" description="Low complexity" evidence="4">
    <location>
        <begin position="172"/>
        <end position="187"/>
    </location>
</feature>
<evidence type="ECO:0000259" key="5">
    <source>
        <dbReference type="PROSITE" id="PS50002"/>
    </source>
</evidence>
<feature type="domain" description="WW" evidence="7">
    <location>
        <begin position="311"/>
        <end position="339"/>
    </location>
</feature>
<dbReference type="PROSITE" id="PS50002">
    <property type="entry name" value="SH3"/>
    <property type="match status" value="1"/>
</dbReference>
<dbReference type="SUPFAM" id="SSF48350">
    <property type="entry name" value="GTPase activation domain, GAP"/>
    <property type="match status" value="1"/>
</dbReference>
<dbReference type="SMART" id="SM00326">
    <property type="entry name" value="SH3"/>
    <property type="match status" value="1"/>
</dbReference>
<reference evidence="9" key="2">
    <citation type="submission" date="2025-09" db="UniProtKB">
        <authorList>
            <consortium name="Ensembl"/>
        </authorList>
    </citation>
    <scope>IDENTIFICATION</scope>
</reference>
<dbReference type="CDD" id="cd00201">
    <property type="entry name" value="WW"/>
    <property type="match status" value="1"/>
</dbReference>
<feature type="domain" description="Rho-GAP" evidence="8">
    <location>
        <begin position="678"/>
        <end position="885"/>
    </location>
</feature>
<dbReference type="GO" id="GO:0005737">
    <property type="term" value="C:cytoplasm"/>
    <property type="evidence" value="ECO:0007669"/>
    <property type="project" value="TreeGrafter"/>
</dbReference>
<dbReference type="PANTHER" id="PTHR23176:SF103">
    <property type="entry name" value="RHO GTPASE-ACTIVATING PROTEIN 9"/>
    <property type="match status" value="1"/>
</dbReference>
<feature type="region of interest" description="Disordered" evidence="4">
    <location>
        <begin position="416"/>
        <end position="441"/>
    </location>
</feature>